<dbReference type="Gene3D" id="6.10.340.10">
    <property type="match status" value="1"/>
</dbReference>
<evidence type="ECO:0000313" key="8">
    <source>
        <dbReference type="Proteomes" id="UP001501470"/>
    </source>
</evidence>
<keyword evidence="2" id="KW-0472">Membrane</keyword>
<dbReference type="Proteomes" id="UP001501470">
    <property type="component" value="Unassembled WGS sequence"/>
</dbReference>
<comment type="caution">
    <text evidence="7">The sequence shown here is derived from an EMBL/GenBank/DDBJ whole genome shotgun (WGS) entry which is preliminary data.</text>
</comment>
<reference evidence="7 8" key="1">
    <citation type="journal article" date="2019" name="Int. J. Syst. Evol. Microbiol.">
        <title>The Global Catalogue of Microorganisms (GCM) 10K type strain sequencing project: providing services to taxonomists for standard genome sequencing and annotation.</title>
        <authorList>
            <consortium name="The Broad Institute Genomics Platform"/>
            <consortium name="The Broad Institute Genome Sequencing Center for Infectious Disease"/>
            <person name="Wu L."/>
            <person name="Ma J."/>
        </authorList>
    </citation>
    <scope>NUCLEOTIDE SEQUENCE [LARGE SCALE GENOMIC DNA]</scope>
    <source>
        <strain evidence="7 8">JCM 15933</strain>
    </source>
</reference>
<dbReference type="InterPro" id="IPR003660">
    <property type="entry name" value="HAMP_dom"/>
</dbReference>
<keyword evidence="2" id="KW-1133">Transmembrane helix</keyword>
<dbReference type="InterPro" id="IPR013767">
    <property type="entry name" value="PAS_fold"/>
</dbReference>
<dbReference type="SUPFAM" id="SSF158472">
    <property type="entry name" value="HAMP domain-like"/>
    <property type="match status" value="1"/>
</dbReference>
<dbReference type="CDD" id="cd01949">
    <property type="entry name" value="GGDEF"/>
    <property type="match status" value="1"/>
</dbReference>
<dbReference type="Pfam" id="PF00990">
    <property type="entry name" value="GGDEF"/>
    <property type="match status" value="1"/>
</dbReference>
<feature type="domain" description="HAMP" evidence="5">
    <location>
        <begin position="204"/>
        <end position="256"/>
    </location>
</feature>
<keyword evidence="1" id="KW-0812">Transmembrane</keyword>
<sequence>MTLRRKLVGGYLLVAVLVALVGVVAWRVDVGSARRAAITEAEHVAFGVARDVAFGLPPDSAGEQDPGPLYDRPEWLDAYLRRLRDLQGRDIVVVDRRQVVLGGAVPDHVGTTFDHDTADQVGATIRDRVPRTFVEVSDDHPDGIKQVVVPLVGRDDVTLGAVILEYTPLYDEMVASTGRAQLTIAVVCGSGVLLVLLVGGLLASSVTRRVATLTAAVRDVRDGAYERRVPAGGRDEIHQLGRAFNDMAAELGRSAREILAKEYTDAILASAAEGICGVDEHDRITFANAAAGRLTGLGVGGLLGRPTATVLPDVDPALGEGRADTVRERDMPAPDGSSARVSCTISPIMRDGRRAGAVLLLRDVTRQRALEHELRHQALHDGLTGLPNRALFNDRLDQAMTRSTAGHGPAGVLFVDLDGFKRVNDSLGHSAGDQLLKIAAERLRDAVLPGDTVARFGGDEFGILVEPAGETVVARLPERLLQAMSEPFLLGGREVTVTASVGAVWDAARHADADEVVRNADVAMYAAKEQGKARCVDFQADMHARIVDQLDQERRLKTAIERGELRLHLQPIVETLAGRTEGVEALVRWQDPAAGLRAPGTFLPLAESAGLITDIDRWILRESCLTLRAWQDDDAAGAPDWITVNISAALLDSPDLPDLVTRTLRETGLRPEALVLEVTETTLMRDVAGTAPRLERLRSTGVRIAIDDFGTGYSSLGYLRDIPADVLKIDRSFLEGLVGSDRHRGLLAAVVQLGHTLGLRVVAEGVEDAEQLAELVGLGCRYAQGYHLARPAPVGQLRAAADLVRG</sequence>
<feature type="domain" description="EAL" evidence="4">
    <location>
        <begin position="549"/>
        <end position="805"/>
    </location>
</feature>
<gene>
    <name evidence="7" type="ORF">GCM10009827_062040</name>
</gene>
<dbReference type="InterPro" id="IPR035919">
    <property type="entry name" value="EAL_sf"/>
</dbReference>
<dbReference type="PROSITE" id="PS50112">
    <property type="entry name" value="PAS"/>
    <property type="match status" value="1"/>
</dbReference>
<dbReference type="InterPro" id="IPR000014">
    <property type="entry name" value="PAS"/>
</dbReference>
<evidence type="ECO:0000313" key="7">
    <source>
        <dbReference type="EMBL" id="GAA1535355.1"/>
    </source>
</evidence>
<dbReference type="InterPro" id="IPR043128">
    <property type="entry name" value="Rev_trsase/Diguanyl_cyclase"/>
</dbReference>
<dbReference type="SUPFAM" id="SSF141868">
    <property type="entry name" value="EAL domain-like"/>
    <property type="match status" value="1"/>
</dbReference>
<dbReference type="InterPro" id="IPR035965">
    <property type="entry name" value="PAS-like_dom_sf"/>
</dbReference>
<dbReference type="SMART" id="SM00304">
    <property type="entry name" value="HAMP"/>
    <property type="match status" value="1"/>
</dbReference>
<evidence type="ECO:0000259" key="5">
    <source>
        <dbReference type="PROSITE" id="PS50885"/>
    </source>
</evidence>
<dbReference type="PROSITE" id="PS50883">
    <property type="entry name" value="EAL"/>
    <property type="match status" value="1"/>
</dbReference>
<dbReference type="SUPFAM" id="SSF55785">
    <property type="entry name" value="PYP-like sensor domain (PAS domain)"/>
    <property type="match status" value="1"/>
</dbReference>
<keyword evidence="8" id="KW-1185">Reference proteome</keyword>
<evidence type="ECO:0000259" key="6">
    <source>
        <dbReference type="PROSITE" id="PS50887"/>
    </source>
</evidence>
<dbReference type="InterPro" id="IPR029787">
    <property type="entry name" value="Nucleotide_cyclase"/>
</dbReference>
<protein>
    <submittedName>
        <fullName evidence="7">Uncharacterized protein</fullName>
    </submittedName>
</protein>
<feature type="domain" description="PAS" evidence="3">
    <location>
        <begin position="260"/>
        <end position="305"/>
    </location>
</feature>
<evidence type="ECO:0000259" key="4">
    <source>
        <dbReference type="PROSITE" id="PS50883"/>
    </source>
</evidence>
<evidence type="ECO:0000256" key="1">
    <source>
        <dbReference type="ARBA" id="ARBA00022692"/>
    </source>
</evidence>
<dbReference type="InterPro" id="IPR001633">
    <property type="entry name" value="EAL_dom"/>
</dbReference>
<dbReference type="InterPro" id="IPR052155">
    <property type="entry name" value="Biofilm_reg_signaling"/>
</dbReference>
<organism evidence="7 8">
    <name type="scientific">Dactylosporangium maewongense</name>
    <dbReference type="NCBI Taxonomy" id="634393"/>
    <lineage>
        <taxon>Bacteria</taxon>
        <taxon>Bacillati</taxon>
        <taxon>Actinomycetota</taxon>
        <taxon>Actinomycetes</taxon>
        <taxon>Micromonosporales</taxon>
        <taxon>Micromonosporaceae</taxon>
        <taxon>Dactylosporangium</taxon>
    </lineage>
</organism>
<dbReference type="SUPFAM" id="SSF55073">
    <property type="entry name" value="Nucleotide cyclase"/>
    <property type="match status" value="1"/>
</dbReference>
<dbReference type="Gene3D" id="3.30.450.20">
    <property type="entry name" value="PAS domain"/>
    <property type="match status" value="1"/>
</dbReference>
<feature type="domain" description="GGDEF" evidence="6">
    <location>
        <begin position="408"/>
        <end position="540"/>
    </location>
</feature>
<dbReference type="Gene3D" id="3.20.20.450">
    <property type="entry name" value="EAL domain"/>
    <property type="match status" value="1"/>
</dbReference>
<evidence type="ECO:0000256" key="2">
    <source>
        <dbReference type="ARBA" id="ARBA00022989"/>
    </source>
</evidence>
<dbReference type="SMART" id="SM00267">
    <property type="entry name" value="GGDEF"/>
    <property type="match status" value="1"/>
</dbReference>
<dbReference type="NCBIfam" id="TIGR00229">
    <property type="entry name" value="sensory_box"/>
    <property type="match status" value="1"/>
</dbReference>
<dbReference type="SMART" id="SM00091">
    <property type="entry name" value="PAS"/>
    <property type="match status" value="1"/>
</dbReference>
<accession>A0ABN2B7F1</accession>
<dbReference type="SMART" id="SM00052">
    <property type="entry name" value="EAL"/>
    <property type="match status" value="1"/>
</dbReference>
<dbReference type="PROSITE" id="PS50887">
    <property type="entry name" value="GGDEF"/>
    <property type="match status" value="1"/>
</dbReference>
<dbReference type="PANTHER" id="PTHR44757:SF2">
    <property type="entry name" value="BIOFILM ARCHITECTURE MAINTENANCE PROTEIN MBAA"/>
    <property type="match status" value="1"/>
</dbReference>
<dbReference type="CDD" id="cd01948">
    <property type="entry name" value="EAL"/>
    <property type="match status" value="1"/>
</dbReference>
<name>A0ABN2B7F1_9ACTN</name>
<dbReference type="Gene3D" id="3.30.70.270">
    <property type="match status" value="1"/>
</dbReference>
<dbReference type="InterPro" id="IPR000160">
    <property type="entry name" value="GGDEF_dom"/>
</dbReference>
<dbReference type="CDD" id="cd06225">
    <property type="entry name" value="HAMP"/>
    <property type="match status" value="1"/>
</dbReference>
<dbReference type="Pfam" id="PF00672">
    <property type="entry name" value="HAMP"/>
    <property type="match status" value="1"/>
</dbReference>
<dbReference type="Pfam" id="PF00563">
    <property type="entry name" value="EAL"/>
    <property type="match status" value="1"/>
</dbReference>
<dbReference type="PROSITE" id="PS50885">
    <property type="entry name" value="HAMP"/>
    <property type="match status" value="1"/>
</dbReference>
<dbReference type="PANTHER" id="PTHR44757">
    <property type="entry name" value="DIGUANYLATE CYCLASE DGCP"/>
    <property type="match status" value="1"/>
</dbReference>
<dbReference type="NCBIfam" id="TIGR00254">
    <property type="entry name" value="GGDEF"/>
    <property type="match status" value="1"/>
</dbReference>
<dbReference type="EMBL" id="BAAAQD010000013">
    <property type="protein sequence ID" value="GAA1535355.1"/>
    <property type="molecule type" value="Genomic_DNA"/>
</dbReference>
<dbReference type="Pfam" id="PF00989">
    <property type="entry name" value="PAS"/>
    <property type="match status" value="1"/>
</dbReference>
<proteinExistence type="predicted"/>
<evidence type="ECO:0000259" key="3">
    <source>
        <dbReference type="PROSITE" id="PS50112"/>
    </source>
</evidence>